<dbReference type="AlphaFoldDB" id="B9THT5"/>
<dbReference type="InParanoid" id="B9THT5"/>
<evidence type="ECO:0000313" key="2">
    <source>
        <dbReference type="Proteomes" id="UP000008311"/>
    </source>
</evidence>
<proteinExistence type="predicted"/>
<keyword evidence="2" id="KW-1185">Reference proteome</keyword>
<evidence type="ECO:0000313" key="1">
    <source>
        <dbReference type="EMBL" id="EEF24579.1"/>
    </source>
</evidence>
<reference evidence="2" key="1">
    <citation type="journal article" date="2010" name="Nat. Biotechnol.">
        <title>Draft genome sequence of the oilseed species Ricinus communis.</title>
        <authorList>
            <person name="Chan A.P."/>
            <person name="Crabtree J."/>
            <person name="Zhao Q."/>
            <person name="Lorenzi H."/>
            <person name="Orvis J."/>
            <person name="Puiu D."/>
            <person name="Melake-Berhan A."/>
            <person name="Jones K.M."/>
            <person name="Redman J."/>
            <person name="Chen G."/>
            <person name="Cahoon E.B."/>
            <person name="Gedil M."/>
            <person name="Stanke M."/>
            <person name="Haas B.J."/>
            <person name="Wortman J.R."/>
            <person name="Fraser-Liggett C.M."/>
            <person name="Ravel J."/>
            <person name="Rabinowicz P.D."/>
        </authorList>
    </citation>
    <scope>NUCLEOTIDE SEQUENCE [LARGE SCALE GENOMIC DNA]</scope>
    <source>
        <strain evidence="2">cv. Hale</strain>
    </source>
</reference>
<dbReference type="Proteomes" id="UP000008311">
    <property type="component" value="Unassembled WGS sequence"/>
</dbReference>
<dbReference type="EMBL" id="EQ981854">
    <property type="protein sequence ID" value="EEF24579.1"/>
    <property type="molecule type" value="Genomic_DNA"/>
</dbReference>
<accession>B9THT5</accession>
<sequence length="88" mass="9569">MHATLLARNAGNACAIDDRDIQHATIRAFIKGTWTGWRLDPTQVRGRGRIVFRSAAVKCGPVGGAVFRIRPGREVHDFAAIGPKHAIP</sequence>
<name>B9THT5_RICCO</name>
<gene>
    <name evidence="1" type="ORF">RCOM_1787940</name>
</gene>
<organism evidence="1 2">
    <name type="scientific">Ricinus communis</name>
    <name type="common">Castor bean</name>
    <dbReference type="NCBI Taxonomy" id="3988"/>
    <lineage>
        <taxon>Eukaryota</taxon>
        <taxon>Viridiplantae</taxon>
        <taxon>Streptophyta</taxon>
        <taxon>Embryophyta</taxon>
        <taxon>Tracheophyta</taxon>
        <taxon>Spermatophyta</taxon>
        <taxon>Magnoliopsida</taxon>
        <taxon>eudicotyledons</taxon>
        <taxon>Gunneridae</taxon>
        <taxon>Pentapetalae</taxon>
        <taxon>rosids</taxon>
        <taxon>fabids</taxon>
        <taxon>Malpighiales</taxon>
        <taxon>Euphorbiaceae</taxon>
        <taxon>Acalyphoideae</taxon>
        <taxon>Acalypheae</taxon>
        <taxon>Ricinus</taxon>
    </lineage>
</organism>
<protein>
    <submittedName>
        <fullName evidence="1">Uncharacterized protein</fullName>
    </submittedName>
</protein>